<proteinExistence type="predicted"/>
<dbReference type="Proteomes" id="UP001066276">
    <property type="component" value="Chromosome 2_1"/>
</dbReference>
<name>A0AAV7V5V9_PLEWA</name>
<dbReference type="EMBL" id="JANPWB010000003">
    <property type="protein sequence ID" value="KAJ1196747.1"/>
    <property type="molecule type" value="Genomic_DNA"/>
</dbReference>
<organism evidence="2 3">
    <name type="scientific">Pleurodeles waltl</name>
    <name type="common">Iberian ribbed newt</name>
    <dbReference type="NCBI Taxonomy" id="8319"/>
    <lineage>
        <taxon>Eukaryota</taxon>
        <taxon>Metazoa</taxon>
        <taxon>Chordata</taxon>
        <taxon>Craniata</taxon>
        <taxon>Vertebrata</taxon>
        <taxon>Euteleostomi</taxon>
        <taxon>Amphibia</taxon>
        <taxon>Batrachia</taxon>
        <taxon>Caudata</taxon>
        <taxon>Salamandroidea</taxon>
        <taxon>Salamandridae</taxon>
        <taxon>Pleurodelinae</taxon>
        <taxon>Pleurodeles</taxon>
    </lineage>
</organism>
<feature type="region of interest" description="Disordered" evidence="1">
    <location>
        <begin position="1"/>
        <end position="60"/>
    </location>
</feature>
<comment type="caution">
    <text evidence="2">The sequence shown here is derived from an EMBL/GenBank/DDBJ whole genome shotgun (WGS) entry which is preliminary data.</text>
</comment>
<dbReference type="AlphaFoldDB" id="A0AAV7V5V9"/>
<keyword evidence="3" id="KW-1185">Reference proteome</keyword>
<reference evidence="2" key="1">
    <citation type="journal article" date="2022" name="bioRxiv">
        <title>Sequencing and chromosome-scale assembly of the giantPleurodeles waltlgenome.</title>
        <authorList>
            <person name="Brown T."/>
            <person name="Elewa A."/>
            <person name="Iarovenko S."/>
            <person name="Subramanian E."/>
            <person name="Araus A.J."/>
            <person name="Petzold A."/>
            <person name="Susuki M."/>
            <person name="Suzuki K.-i.T."/>
            <person name="Hayashi T."/>
            <person name="Toyoda A."/>
            <person name="Oliveira C."/>
            <person name="Osipova E."/>
            <person name="Leigh N.D."/>
            <person name="Simon A."/>
            <person name="Yun M.H."/>
        </authorList>
    </citation>
    <scope>NUCLEOTIDE SEQUENCE</scope>
    <source>
        <strain evidence="2">20211129_DDA</strain>
        <tissue evidence="2">Liver</tissue>
    </source>
</reference>
<accession>A0AAV7V5V9</accession>
<protein>
    <submittedName>
        <fullName evidence="2">Uncharacterized protein</fullName>
    </submittedName>
</protein>
<evidence type="ECO:0000313" key="3">
    <source>
        <dbReference type="Proteomes" id="UP001066276"/>
    </source>
</evidence>
<evidence type="ECO:0000313" key="2">
    <source>
        <dbReference type="EMBL" id="KAJ1196747.1"/>
    </source>
</evidence>
<evidence type="ECO:0000256" key="1">
    <source>
        <dbReference type="SAM" id="MobiDB-lite"/>
    </source>
</evidence>
<sequence>MTRRPFHSQAAESGLGEYQAPPLPGVTQQGPSYPRAVEPERCPPWYTGPSPKGGTAVPAPTACESTHRVIQGKRQPLVSQAEDVTKITVRCLR</sequence>
<gene>
    <name evidence="2" type="ORF">NDU88_000612</name>
</gene>